<dbReference type="Pfam" id="PF00756">
    <property type="entry name" value="Esterase"/>
    <property type="match status" value="1"/>
</dbReference>
<dbReference type="InterPro" id="IPR029058">
    <property type="entry name" value="AB_hydrolase_fold"/>
</dbReference>
<protein>
    <submittedName>
        <fullName evidence="2">Esterase family protein</fullName>
    </submittedName>
</protein>
<sequence length="293" mass="32485">MPIDSETHEALGLHETSSKSVSATTPKGKSWTEPEGDRQYHPCAEAHPKQGLPKGDVFHIKDWSNSKIYPNSSRDIYIYTPPRINQIAEAPSLAFFNDGAMYVDPNGSVRAVQVMDSLIQSKDIPPTVGVFVNPGKERSFEYDSITPTFVSFINEEILPLIENHLGYELNKDPARRLICGMSSGGICAFNAAWHSPNSFGHVLSHCGSFTNIRGGHNYPYLVRSTEKKPIKVLLQSGKDDLNILYGNWAIANKDMASALEFSGYDYKFIFGEGTHSVRHGGAIFADSLTWLWS</sequence>
<gene>
    <name evidence="2" type="ORF">EVA68_07030</name>
</gene>
<name>A0A520RZ45_9GAMM</name>
<dbReference type="Gene3D" id="3.40.50.1820">
    <property type="entry name" value="alpha/beta hydrolase"/>
    <property type="match status" value="1"/>
</dbReference>
<evidence type="ECO:0000313" key="3">
    <source>
        <dbReference type="Proteomes" id="UP000316199"/>
    </source>
</evidence>
<dbReference type="EMBL" id="SHAG01000035">
    <property type="protein sequence ID" value="RZO75434.1"/>
    <property type="molecule type" value="Genomic_DNA"/>
</dbReference>
<accession>A0A520RZ45</accession>
<dbReference type="PANTHER" id="PTHR48098:SF3">
    <property type="entry name" value="IRON(III) ENTEROBACTIN ESTERASE"/>
    <property type="match status" value="1"/>
</dbReference>
<dbReference type="SUPFAM" id="SSF53474">
    <property type="entry name" value="alpha/beta-Hydrolases"/>
    <property type="match status" value="1"/>
</dbReference>
<feature type="compositionally biased region" description="Basic and acidic residues" evidence="1">
    <location>
        <begin position="30"/>
        <end position="48"/>
    </location>
</feature>
<feature type="compositionally biased region" description="Polar residues" evidence="1">
    <location>
        <begin position="18"/>
        <end position="27"/>
    </location>
</feature>
<dbReference type="AlphaFoldDB" id="A0A520RZ45"/>
<reference evidence="2 3" key="1">
    <citation type="submission" date="2019-02" db="EMBL/GenBank/DDBJ databases">
        <title>Prokaryotic population dynamics and viral predation in marine succession experiment using metagenomics: the confinement effect.</title>
        <authorList>
            <person name="Haro-Moreno J.M."/>
            <person name="Rodriguez-Valera F."/>
            <person name="Lopez-Perez M."/>
        </authorList>
    </citation>
    <scope>NUCLEOTIDE SEQUENCE [LARGE SCALE GENOMIC DNA]</scope>
    <source>
        <strain evidence="2">MED-G157</strain>
    </source>
</reference>
<dbReference type="InterPro" id="IPR000801">
    <property type="entry name" value="Esterase-like"/>
</dbReference>
<proteinExistence type="predicted"/>
<organism evidence="2 3">
    <name type="scientific">OM182 bacterium</name>
    <dbReference type="NCBI Taxonomy" id="2510334"/>
    <lineage>
        <taxon>Bacteria</taxon>
        <taxon>Pseudomonadati</taxon>
        <taxon>Pseudomonadota</taxon>
        <taxon>Gammaproteobacteria</taxon>
        <taxon>OMG group</taxon>
        <taxon>OM182 clade</taxon>
    </lineage>
</organism>
<dbReference type="PANTHER" id="PTHR48098">
    <property type="entry name" value="ENTEROCHELIN ESTERASE-RELATED"/>
    <property type="match status" value="1"/>
</dbReference>
<evidence type="ECO:0000313" key="2">
    <source>
        <dbReference type="EMBL" id="RZO75434.1"/>
    </source>
</evidence>
<evidence type="ECO:0000256" key="1">
    <source>
        <dbReference type="SAM" id="MobiDB-lite"/>
    </source>
</evidence>
<comment type="caution">
    <text evidence="2">The sequence shown here is derived from an EMBL/GenBank/DDBJ whole genome shotgun (WGS) entry which is preliminary data.</text>
</comment>
<feature type="compositionally biased region" description="Basic and acidic residues" evidence="1">
    <location>
        <begin position="1"/>
        <end position="12"/>
    </location>
</feature>
<dbReference type="InterPro" id="IPR050583">
    <property type="entry name" value="Mycobacterial_A85_antigen"/>
</dbReference>
<dbReference type="Proteomes" id="UP000316199">
    <property type="component" value="Unassembled WGS sequence"/>
</dbReference>
<feature type="region of interest" description="Disordered" evidence="1">
    <location>
        <begin position="1"/>
        <end position="53"/>
    </location>
</feature>